<evidence type="ECO:0000313" key="1">
    <source>
        <dbReference type="EMBL" id="KAI0042785.1"/>
    </source>
</evidence>
<reference evidence="1" key="1">
    <citation type="submission" date="2021-02" db="EMBL/GenBank/DDBJ databases">
        <authorList>
            <consortium name="DOE Joint Genome Institute"/>
            <person name="Ahrendt S."/>
            <person name="Looney B.P."/>
            <person name="Miyauchi S."/>
            <person name="Morin E."/>
            <person name="Drula E."/>
            <person name="Courty P.E."/>
            <person name="Chicoki N."/>
            <person name="Fauchery L."/>
            <person name="Kohler A."/>
            <person name="Kuo A."/>
            <person name="Labutti K."/>
            <person name="Pangilinan J."/>
            <person name="Lipzen A."/>
            <person name="Riley R."/>
            <person name="Andreopoulos W."/>
            <person name="He G."/>
            <person name="Johnson J."/>
            <person name="Barry K.W."/>
            <person name="Grigoriev I.V."/>
            <person name="Nagy L."/>
            <person name="Hibbett D."/>
            <person name="Henrissat B."/>
            <person name="Matheny P.B."/>
            <person name="Labbe J."/>
            <person name="Martin F."/>
        </authorList>
    </citation>
    <scope>NUCLEOTIDE SEQUENCE</scope>
    <source>
        <strain evidence="1">FP105234-sp</strain>
    </source>
</reference>
<name>A0ACB8RFJ7_9AGAM</name>
<sequence>MPPIIPKRPHSRYTHETDIGPRRKRSLWELGQKQAASSLERYHYLCASIQKAFEVVDVPPDVSQGQMFARKALLFSSYTAFPLDAVSGIKLHPRDDGTVHPGDVKLYISMIKNNWMCREAGILRCIDEAREWYNLVLNYHSSAHTTGHRPWDRLFERLKKSNYDKGLVQCMFFARESGCLDPACPFLHDEARARRDREKVLESRRRKLGQPTQRDISLRQLRDLATHRETQPIPVLSPETLRERLESATIEDLDNDTDDFFEEMDPEALRIIDNPQSVKRICANPQCLTVVMRGEPSAEVVMKACSGCRAAWYCSRECQVADWRRHKKEPCIPFEDIVEEDDYWDEFGSRTGAGDVRFRTAN</sequence>
<comment type="caution">
    <text evidence="1">The sequence shown here is derived from an EMBL/GenBank/DDBJ whole genome shotgun (WGS) entry which is preliminary data.</text>
</comment>
<reference evidence="1" key="2">
    <citation type="journal article" date="2022" name="New Phytol.">
        <title>Evolutionary transition to the ectomycorrhizal habit in the genomes of a hyperdiverse lineage of mushroom-forming fungi.</title>
        <authorList>
            <person name="Looney B."/>
            <person name="Miyauchi S."/>
            <person name="Morin E."/>
            <person name="Drula E."/>
            <person name="Courty P.E."/>
            <person name="Kohler A."/>
            <person name="Kuo A."/>
            <person name="LaButti K."/>
            <person name="Pangilinan J."/>
            <person name="Lipzen A."/>
            <person name="Riley R."/>
            <person name="Andreopoulos W."/>
            <person name="He G."/>
            <person name="Johnson J."/>
            <person name="Nolan M."/>
            <person name="Tritt A."/>
            <person name="Barry K.W."/>
            <person name="Grigoriev I.V."/>
            <person name="Nagy L.G."/>
            <person name="Hibbett D."/>
            <person name="Henrissat B."/>
            <person name="Matheny P.B."/>
            <person name="Labbe J."/>
            <person name="Martin F.M."/>
        </authorList>
    </citation>
    <scope>NUCLEOTIDE SEQUENCE</scope>
    <source>
        <strain evidence="1">FP105234-sp</strain>
    </source>
</reference>
<gene>
    <name evidence="1" type="ORF">FA95DRAFT_1682310</name>
</gene>
<keyword evidence="2" id="KW-1185">Reference proteome</keyword>
<protein>
    <submittedName>
        <fullName evidence="1">Uncharacterized protein</fullName>
    </submittedName>
</protein>
<proteinExistence type="predicted"/>
<dbReference type="EMBL" id="MU276047">
    <property type="protein sequence ID" value="KAI0042785.1"/>
    <property type="molecule type" value="Genomic_DNA"/>
</dbReference>
<accession>A0ACB8RFJ7</accession>
<evidence type="ECO:0000313" key="2">
    <source>
        <dbReference type="Proteomes" id="UP000814033"/>
    </source>
</evidence>
<dbReference type="Proteomes" id="UP000814033">
    <property type="component" value="Unassembled WGS sequence"/>
</dbReference>
<organism evidence="1 2">
    <name type="scientific">Auriscalpium vulgare</name>
    <dbReference type="NCBI Taxonomy" id="40419"/>
    <lineage>
        <taxon>Eukaryota</taxon>
        <taxon>Fungi</taxon>
        <taxon>Dikarya</taxon>
        <taxon>Basidiomycota</taxon>
        <taxon>Agaricomycotina</taxon>
        <taxon>Agaricomycetes</taxon>
        <taxon>Russulales</taxon>
        <taxon>Auriscalpiaceae</taxon>
        <taxon>Auriscalpium</taxon>
    </lineage>
</organism>